<evidence type="ECO:0000313" key="9">
    <source>
        <dbReference type="Proteomes" id="UP000756860"/>
    </source>
</evidence>
<dbReference type="Pfam" id="PF00482">
    <property type="entry name" value="T2SSF"/>
    <property type="match status" value="1"/>
</dbReference>
<keyword evidence="9" id="KW-1185">Reference proteome</keyword>
<gene>
    <name evidence="8" type="ORF">KI810_07815</name>
</gene>
<accession>A0ABS5SC56</accession>
<organism evidence="8 9">
    <name type="scientific">Geomobilimonas luticola</name>
    <dbReference type="NCBI Taxonomy" id="1114878"/>
    <lineage>
        <taxon>Bacteria</taxon>
        <taxon>Pseudomonadati</taxon>
        <taxon>Thermodesulfobacteriota</taxon>
        <taxon>Desulfuromonadia</taxon>
        <taxon>Geobacterales</taxon>
        <taxon>Geobacteraceae</taxon>
        <taxon>Geomobilimonas</taxon>
    </lineage>
</organism>
<feature type="transmembrane region" description="Helical" evidence="6">
    <location>
        <begin position="6"/>
        <end position="25"/>
    </location>
</feature>
<name>A0ABS5SC56_9BACT</name>
<reference evidence="8 9" key="1">
    <citation type="submission" date="2021-05" db="EMBL/GenBank/DDBJ databases">
        <title>The draft genome of Geobacter luticola JCM 17780.</title>
        <authorList>
            <person name="Xu Z."/>
            <person name="Masuda Y."/>
            <person name="Itoh H."/>
            <person name="Senoo K."/>
        </authorList>
    </citation>
    <scope>NUCLEOTIDE SEQUENCE [LARGE SCALE GENOMIC DNA]</scope>
    <source>
        <strain evidence="8 9">JCM 17780</strain>
    </source>
</reference>
<sequence length="304" mass="34137">MLYVITAAVFLSIALLTWALLYPTISRRSMVMERLEKFGEKERIQPLVEDRKKKWQEFVEQAGAAIPLSDKEQSKYTQLLVAAGYGKGSVYAFMGSKLLLAALLPFVFVLFYVVPTGKYADPMSLLLLVSMAIIGFLLPSYWLYRKVNRRKEQIFHTLPDLLDLITVSVEAGLSMDAALIRATETPQFANDPLAMEIRNASRETRAGKPRIEALKDMAERTMVDDVKAFVTMLAQTERFGTSLSQALRVHADSLRTKRRQIAEEAAAKTAIKLLFPLAFFVFPALLVVILGPAFIQISKVLTKQ</sequence>
<evidence type="ECO:0000256" key="4">
    <source>
        <dbReference type="ARBA" id="ARBA00022989"/>
    </source>
</evidence>
<keyword evidence="2" id="KW-1003">Cell membrane</keyword>
<evidence type="ECO:0000256" key="5">
    <source>
        <dbReference type="ARBA" id="ARBA00023136"/>
    </source>
</evidence>
<dbReference type="PANTHER" id="PTHR35007:SF2">
    <property type="entry name" value="PILUS ASSEMBLE PROTEIN"/>
    <property type="match status" value="1"/>
</dbReference>
<keyword evidence="3 6" id="KW-0812">Transmembrane</keyword>
<proteinExistence type="predicted"/>
<evidence type="ECO:0000256" key="3">
    <source>
        <dbReference type="ARBA" id="ARBA00022692"/>
    </source>
</evidence>
<feature type="transmembrane region" description="Helical" evidence="6">
    <location>
        <begin position="90"/>
        <end position="113"/>
    </location>
</feature>
<keyword evidence="5 6" id="KW-0472">Membrane</keyword>
<comment type="caution">
    <text evidence="8">The sequence shown here is derived from an EMBL/GenBank/DDBJ whole genome shotgun (WGS) entry which is preliminary data.</text>
</comment>
<feature type="transmembrane region" description="Helical" evidence="6">
    <location>
        <begin position="273"/>
        <end position="295"/>
    </location>
</feature>
<dbReference type="Proteomes" id="UP000756860">
    <property type="component" value="Unassembled WGS sequence"/>
</dbReference>
<dbReference type="InterPro" id="IPR018076">
    <property type="entry name" value="T2SS_GspF_dom"/>
</dbReference>
<dbReference type="EMBL" id="JAHCVK010000002">
    <property type="protein sequence ID" value="MBT0652958.1"/>
    <property type="molecule type" value="Genomic_DNA"/>
</dbReference>
<keyword evidence="4 6" id="KW-1133">Transmembrane helix</keyword>
<dbReference type="RefSeq" id="WP_214174946.1">
    <property type="nucleotide sequence ID" value="NZ_JAHCVK010000002.1"/>
</dbReference>
<feature type="domain" description="Type II secretion system protein GspF" evidence="7">
    <location>
        <begin position="162"/>
        <end position="290"/>
    </location>
</feature>
<dbReference type="PANTHER" id="PTHR35007">
    <property type="entry name" value="INTEGRAL MEMBRANE PROTEIN-RELATED"/>
    <property type="match status" value="1"/>
</dbReference>
<evidence type="ECO:0000259" key="7">
    <source>
        <dbReference type="Pfam" id="PF00482"/>
    </source>
</evidence>
<evidence type="ECO:0000256" key="6">
    <source>
        <dbReference type="SAM" id="Phobius"/>
    </source>
</evidence>
<comment type="subcellular location">
    <subcellularLocation>
        <location evidence="1">Cell membrane</location>
        <topology evidence="1">Multi-pass membrane protein</topology>
    </subcellularLocation>
</comment>
<protein>
    <submittedName>
        <fullName evidence="8">Type II secretion system F family protein</fullName>
    </submittedName>
</protein>
<evidence type="ECO:0000256" key="2">
    <source>
        <dbReference type="ARBA" id="ARBA00022475"/>
    </source>
</evidence>
<evidence type="ECO:0000313" key="8">
    <source>
        <dbReference type="EMBL" id="MBT0652958.1"/>
    </source>
</evidence>
<evidence type="ECO:0000256" key="1">
    <source>
        <dbReference type="ARBA" id="ARBA00004651"/>
    </source>
</evidence>
<feature type="transmembrane region" description="Helical" evidence="6">
    <location>
        <begin position="125"/>
        <end position="144"/>
    </location>
</feature>